<evidence type="ECO:0000256" key="1">
    <source>
        <dbReference type="SAM" id="MobiDB-lite"/>
    </source>
</evidence>
<protein>
    <submittedName>
        <fullName evidence="2">Uncharacterized protein</fullName>
    </submittedName>
</protein>
<comment type="caution">
    <text evidence="2">The sequence shown here is derived from an EMBL/GenBank/DDBJ whole genome shotgun (WGS) entry which is preliminary data.</text>
</comment>
<accession>A0AAV7NZX5</accession>
<reference evidence="2" key="1">
    <citation type="journal article" date="2022" name="bioRxiv">
        <title>Sequencing and chromosome-scale assembly of the giantPleurodeles waltlgenome.</title>
        <authorList>
            <person name="Brown T."/>
            <person name="Elewa A."/>
            <person name="Iarovenko S."/>
            <person name="Subramanian E."/>
            <person name="Araus A.J."/>
            <person name="Petzold A."/>
            <person name="Susuki M."/>
            <person name="Suzuki K.-i.T."/>
            <person name="Hayashi T."/>
            <person name="Toyoda A."/>
            <person name="Oliveira C."/>
            <person name="Osipova E."/>
            <person name="Leigh N.D."/>
            <person name="Simon A."/>
            <person name="Yun M.H."/>
        </authorList>
    </citation>
    <scope>NUCLEOTIDE SEQUENCE</scope>
    <source>
        <strain evidence="2">20211129_DDA</strain>
        <tissue evidence="2">Liver</tissue>
    </source>
</reference>
<sequence length="210" mass="24272">MRTDPFLGLVRARLSDRQRFHRFAPCSVLDNMAQQYPDEDQYGEYEAGHYDQHMEERLVEASDFHVQDLVNKALVKAVRPFAQPNFNYEVMRFGAGSGNPTPVEVNNINEPGWSSYDPVEETISVVLNDHKYDAFRSHKTTNSFKNLQNTTDKSNSSDSDVDSTRDKPMRNRKQSVQNHEDSSAHDINMLQHPFQKLRSTVDKVPRDQHM</sequence>
<proteinExistence type="predicted"/>
<evidence type="ECO:0000313" key="3">
    <source>
        <dbReference type="Proteomes" id="UP001066276"/>
    </source>
</evidence>
<feature type="compositionally biased region" description="Basic and acidic residues" evidence="1">
    <location>
        <begin position="199"/>
        <end position="210"/>
    </location>
</feature>
<evidence type="ECO:0000313" key="2">
    <source>
        <dbReference type="EMBL" id="KAJ1120504.1"/>
    </source>
</evidence>
<feature type="region of interest" description="Disordered" evidence="1">
    <location>
        <begin position="145"/>
        <end position="210"/>
    </location>
</feature>
<dbReference type="Proteomes" id="UP001066276">
    <property type="component" value="Chromosome 8"/>
</dbReference>
<gene>
    <name evidence="2" type="ORF">NDU88_008669</name>
</gene>
<name>A0AAV7NZX5_PLEWA</name>
<dbReference type="EMBL" id="JANPWB010000012">
    <property type="protein sequence ID" value="KAJ1120504.1"/>
    <property type="molecule type" value="Genomic_DNA"/>
</dbReference>
<organism evidence="2 3">
    <name type="scientific">Pleurodeles waltl</name>
    <name type="common">Iberian ribbed newt</name>
    <dbReference type="NCBI Taxonomy" id="8319"/>
    <lineage>
        <taxon>Eukaryota</taxon>
        <taxon>Metazoa</taxon>
        <taxon>Chordata</taxon>
        <taxon>Craniata</taxon>
        <taxon>Vertebrata</taxon>
        <taxon>Euteleostomi</taxon>
        <taxon>Amphibia</taxon>
        <taxon>Batrachia</taxon>
        <taxon>Caudata</taxon>
        <taxon>Salamandroidea</taxon>
        <taxon>Salamandridae</taxon>
        <taxon>Pleurodelinae</taxon>
        <taxon>Pleurodeles</taxon>
    </lineage>
</organism>
<dbReference type="AlphaFoldDB" id="A0AAV7NZX5"/>
<keyword evidence="3" id="KW-1185">Reference proteome</keyword>